<feature type="transmembrane region" description="Helical" evidence="6">
    <location>
        <begin position="39"/>
        <end position="61"/>
    </location>
</feature>
<evidence type="ECO:0000256" key="4">
    <source>
        <dbReference type="ARBA" id="ARBA00022989"/>
    </source>
</evidence>
<evidence type="ECO:0000313" key="8">
    <source>
        <dbReference type="Proteomes" id="UP000824175"/>
    </source>
</evidence>
<comment type="caution">
    <text evidence="7">The sequence shown here is derived from an EMBL/GenBank/DDBJ whole genome shotgun (WGS) entry which is preliminary data.</text>
</comment>
<dbReference type="PANTHER" id="PTHR30250:SF24">
    <property type="entry name" value="STAGE V SPORULATION PROTEIN B"/>
    <property type="match status" value="1"/>
</dbReference>
<feature type="transmembrane region" description="Helical" evidence="6">
    <location>
        <begin position="180"/>
        <end position="199"/>
    </location>
</feature>
<dbReference type="InterPro" id="IPR050833">
    <property type="entry name" value="Poly_Biosynth_Transport"/>
</dbReference>
<name>A0A9D1HN39_9FIRM</name>
<dbReference type="Proteomes" id="UP000824175">
    <property type="component" value="Unassembled WGS sequence"/>
</dbReference>
<dbReference type="AlphaFoldDB" id="A0A9D1HN39"/>
<dbReference type="Pfam" id="PF01943">
    <property type="entry name" value="Polysacc_synt"/>
    <property type="match status" value="1"/>
</dbReference>
<dbReference type="EMBL" id="DVMJ01000028">
    <property type="protein sequence ID" value="HIU13156.1"/>
    <property type="molecule type" value="Genomic_DNA"/>
</dbReference>
<keyword evidence="2" id="KW-1003">Cell membrane</keyword>
<feature type="transmembrane region" description="Helical" evidence="6">
    <location>
        <begin position="379"/>
        <end position="400"/>
    </location>
</feature>
<keyword evidence="5 6" id="KW-0472">Membrane</keyword>
<sequence>MKKKIFRSFATLLGLTCTAKLFSVLCRVILARTLSSEGYGLYMLVLPTLGFCLTLAQMGIPSAVFRLSSDPHYQPKRVLKKALSLSLVISLTIAFLLALLAPIIANTLFRQSEATGALYAIVLFIPLASTNNTLRSYYLGQEKIVPPGLSQIIEEVMRIAVMLTCFLCFSHLSLTHQITLAYLAMCAGELASFLLLVIFDHRYVSRSATSIDFYDELMSRDIFAISLPVTASQLLHSLSNFLEPLILTSLLLSLGYSSEWISTQYGIVNGYALGMLMIPTFLTTIIYRLALPKLTKTITTDEIEAAQKTLIMAVLGCLALGLPFTLLFFFAPEFCLQLFYGTTQGASILRYLAIPFLIYYMQTPLACALQALCKNKTQLAICCIECLVSISVLYLAIPYFQAVSVAISLLAGLLANTLLSFILVFYYLFWKKK</sequence>
<proteinExistence type="predicted"/>
<protein>
    <submittedName>
        <fullName evidence="7">Oligosaccharide flippase family protein</fullName>
    </submittedName>
</protein>
<feature type="transmembrane region" description="Helical" evidence="6">
    <location>
        <begin position="351"/>
        <end position="372"/>
    </location>
</feature>
<reference evidence="7" key="1">
    <citation type="submission" date="2020-10" db="EMBL/GenBank/DDBJ databases">
        <authorList>
            <person name="Gilroy R."/>
        </authorList>
    </citation>
    <scope>NUCLEOTIDE SEQUENCE</scope>
    <source>
        <strain evidence="7">CHK195-11698</strain>
    </source>
</reference>
<accession>A0A9D1HN39</accession>
<feature type="transmembrane region" description="Helical" evidence="6">
    <location>
        <begin position="270"/>
        <end position="290"/>
    </location>
</feature>
<feature type="transmembrane region" description="Helical" evidence="6">
    <location>
        <begin position="82"/>
        <end position="105"/>
    </location>
</feature>
<feature type="transmembrane region" description="Helical" evidence="6">
    <location>
        <begin position="310"/>
        <end position="331"/>
    </location>
</feature>
<comment type="subcellular location">
    <subcellularLocation>
        <location evidence="1">Cell membrane</location>
        <topology evidence="1">Multi-pass membrane protein</topology>
    </subcellularLocation>
</comment>
<dbReference type="GO" id="GO:0005886">
    <property type="term" value="C:plasma membrane"/>
    <property type="evidence" value="ECO:0007669"/>
    <property type="project" value="UniProtKB-SubCell"/>
</dbReference>
<keyword evidence="4 6" id="KW-1133">Transmembrane helix</keyword>
<reference evidence="7" key="2">
    <citation type="journal article" date="2021" name="PeerJ">
        <title>Extensive microbial diversity within the chicken gut microbiome revealed by metagenomics and culture.</title>
        <authorList>
            <person name="Gilroy R."/>
            <person name="Ravi A."/>
            <person name="Getino M."/>
            <person name="Pursley I."/>
            <person name="Horton D.L."/>
            <person name="Alikhan N.F."/>
            <person name="Baker D."/>
            <person name="Gharbi K."/>
            <person name="Hall N."/>
            <person name="Watson M."/>
            <person name="Adriaenssens E.M."/>
            <person name="Foster-Nyarko E."/>
            <person name="Jarju S."/>
            <person name="Secka A."/>
            <person name="Antonio M."/>
            <person name="Oren A."/>
            <person name="Chaudhuri R.R."/>
            <person name="La Ragione R."/>
            <person name="Hildebrand F."/>
            <person name="Pallen M.J."/>
        </authorList>
    </citation>
    <scope>NUCLEOTIDE SEQUENCE</scope>
    <source>
        <strain evidence="7">CHK195-11698</strain>
    </source>
</reference>
<gene>
    <name evidence="7" type="ORF">IAD15_03710</name>
</gene>
<dbReference type="PANTHER" id="PTHR30250">
    <property type="entry name" value="PST FAMILY PREDICTED COLANIC ACID TRANSPORTER"/>
    <property type="match status" value="1"/>
</dbReference>
<evidence type="ECO:0000256" key="5">
    <source>
        <dbReference type="ARBA" id="ARBA00023136"/>
    </source>
</evidence>
<evidence type="ECO:0000256" key="6">
    <source>
        <dbReference type="SAM" id="Phobius"/>
    </source>
</evidence>
<evidence type="ECO:0000313" key="7">
    <source>
        <dbReference type="EMBL" id="HIU13156.1"/>
    </source>
</evidence>
<organism evidence="7 8">
    <name type="scientific">Candidatus Fimiplasma intestinipullorum</name>
    <dbReference type="NCBI Taxonomy" id="2840825"/>
    <lineage>
        <taxon>Bacteria</taxon>
        <taxon>Bacillati</taxon>
        <taxon>Bacillota</taxon>
        <taxon>Clostridia</taxon>
        <taxon>Eubacteriales</taxon>
        <taxon>Candidatus Fimiplasma</taxon>
    </lineage>
</organism>
<feature type="transmembrane region" description="Helical" evidence="6">
    <location>
        <begin position="117"/>
        <end position="134"/>
    </location>
</feature>
<evidence type="ECO:0000256" key="1">
    <source>
        <dbReference type="ARBA" id="ARBA00004651"/>
    </source>
</evidence>
<evidence type="ECO:0000256" key="2">
    <source>
        <dbReference type="ARBA" id="ARBA00022475"/>
    </source>
</evidence>
<evidence type="ECO:0000256" key="3">
    <source>
        <dbReference type="ARBA" id="ARBA00022692"/>
    </source>
</evidence>
<keyword evidence="3 6" id="KW-0812">Transmembrane</keyword>
<feature type="transmembrane region" description="Helical" evidence="6">
    <location>
        <begin position="406"/>
        <end position="429"/>
    </location>
</feature>
<dbReference type="InterPro" id="IPR002797">
    <property type="entry name" value="Polysacc_synth"/>
</dbReference>